<feature type="signal peptide" evidence="1">
    <location>
        <begin position="1"/>
        <end position="21"/>
    </location>
</feature>
<dbReference type="EMBL" id="JBBWWQ010000011">
    <property type="protein sequence ID" value="KAK8936339.1"/>
    <property type="molecule type" value="Genomic_DNA"/>
</dbReference>
<evidence type="ECO:0000313" key="3">
    <source>
        <dbReference type="EMBL" id="KAK8936339.1"/>
    </source>
</evidence>
<comment type="caution">
    <text evidence="3">The sequence shown here is derived from an EMBL/GenBank/DDBJ whole genome shotgun (WGS) entry which is preliminary data.</text>
</comment>
<protein>
    <submittedName>
        <fullName evidence="3">BURP domain-containing protein 3</fullName>
    </submittedName>
</protein>
<name>A0AAP0BDM7_9ASPA</name>
<feature type="domain" description="BURP" evidence="2">
    <location>
        <begin position="187"/>
        <end position="406"/>
    </location>
</feature>
<gene>
    <name evidence="3" type="primary">BURP3</name>
    <name evidence="3" type="ORF">KSP39_PZI013562</name>
</gene>
<dbReference type="PROSITE" id="PS51277">
    <property type="entry name" value="BURP"/>
    <property type="match status" value="1"/>
</dbReference>
<dbReference type="InterPro" id="IPR004873">
    <property type="entry name" value="BURP_dom"/>
</dbReference>
<sequence>MGLKPLPLLSAALMFLVVVVGANHAALLEPVAYWHEILPRTPIPTAIAKHLPNVHADDKTATSVNVGKGGVNVNTGKGTTVGVGKGGVDVHTGKGTSVAVGKGGVGVGVVTGKSKPGGTTVGVGKGGVDVNTGKGTSVNVGKGGVGVATKPKGKPVVVHVNPIGSPFNYIYAASDTQLNTDPAAALFFLRNDLRPGKQFTLQLATNDVVPAATFITRPAAEAIPFSASELPSILPRFNIPSGSGEAEAMRSTLLECEAVPAAGEKKRCATSLESMVDFATGSLATRDVVAVGTEGGGAASAERRPYKVKAVRRAAAAGGKGVVACHPEAYPYAVFFCHATTTAEVYEVELAEEDGGMATVKAVAVCHTDTAQWNPKHLAFRVLKVKPGKVAVCHFLPRDHVVWAAKA</sequence>
<dbReference type="InterPro" id="IPR044816">
    <property type="entry name" value="BURP"/>
</dbReference>
<reference evidence="3 4" key="1">
    <citation type="journal article" date="2022" name="Nat. Plants">
        <title>Genomes of leafy and leafless Platanthera orchids illuminate the evolution of mycoheterotrophy.</title>
        <authorList>
            <person name="Li M.H."/>
            <person name="Liu K.W."/>
            <person name="Li Z."/>
            <person name="Lu H.C."/>
            <person name="Ye Q.L."/>
            <person name="Zhang D."/>
            <person name="Wang J.Y."/>
            <person name="Li Y.F."/>
            <person name="Zhong Z.M."/>
            <person name="Liu X."/>
            <person name="Yu X."/>
            <person name="Liu D.K."/>
            <person name="Tu X.D."/>
            <person name="Liu B."/>
            <person name="Hao Y."/>
            <person name="Liao X.Y."/>
            <person name="Jiang Y.T."/>
            <person name="Sun W.H."/>
            <person name="Chen J."/>
            <person name="Chen Y.Q."/>
            <person name="Ai Y."/>
            <person name="Zhai J.W."/>
            <person name="Wu S.S."/>
            <person name="Zhou Z."/>
            <person name="Hsiao Y.Y."/>
            <person name="Wu W.L."/>
            <person name="Chen Y.Y."/>
            <person name="Lin Y.F."/>
            <person name="Hsu J.L."/>
            <person name="Li C.Y."/>
            <person name="Wang Z.W."/>
            <person name="Zhao X."/>
            <person name="Zhong W.Y."/>
            <person name="Ma X.K."/>
            <person name="Ma L."/>
            <person name="Huang J."/>
            <person name="Chen G.Z."/>
            <person name="Huang M.Z."/>
            <person name="Huang L."/>
            <person name="Peng D.H."/>
            <person name="Luo Y.B."/>
            <person name="Zou S.Q."/>
            <person name="Chen S.P."/>
            <person name="Lan S."/>
            <person name="Tsai W.C."/>
            <person name="Van de Peer Y."/>
            <person name="Liu Z.J."/>
        </authorList>
    </citation>
    <scope>NUCLEOTIDE SEQUENCE [LARGE SCALE GENOMIC DNA]</scope>
    <source>
        <strain evidence="3">Lor287</strain>
    </source>
</reference>
<evidence type="ECO:0000313" key="4">
    <source>
        <dbReference type="Proteomes" id="UP001418222"/>
    </source>
</evidence>
<dbReference type="PANTHER" id="PTHR31236">
    <property type="entry name" value="BURP DOMAIN PROTEIN USPL1-LIKE"/>
    <property type="match status" value="1"/>
</dbReference>
<organism evidence="3 4">
    <name type="scientific">Platanthera zijinensis</name>
    <dbReference type="NCBI Taxonomy" id="2320716"/>
    <lineage>
        <taxon>Eukaryota</taxon>
        <taxon>Viridiplantae</taxon>
        <taxon>Streptophyta</taxon>
        <taxon>Embryophyta</taxon>
        <taxon>Tracheophyta</taxon>
        <taxon>Spermatophyta</taxon>
        <taxon>Magnoliopsida</taxon>
        <taxon>Liliopsida</taxon>
        <taxon>Asparagales</taxon>
        <taxon>Orchidaceae</taxon>
        <taxon>Orchidoideae</taxon>
        <taxon>Orchideae</taxon>
        <taxon>Orchidinae</taxon>
        <taxon>Platanthera</taxon>
    </lineage>
</organism>
<proteinExistence type="predicted"/>
<dbReference type="Proteomes" id="UP001418222">
    <property type="component" value="Unassembled WGS sequence"/>
</dbReference>
<dbReference type="PANTHER" id="PTHR31236:SF2">
    <property type="entry name" value="BURP DOMAIN PROTEIN RD22"/>
    <property type="match status" value="1"/>
</dbReference>
<evidence type="ECO:0000259" key="2">
    <source>
        <dbReference type="PROSITE" id="PS51277"/>
    </source>
</evidence>
<dbReference type="AlphaFoldDB" id="A0AAP0BDM7"/>
<keyword evidence="4" id="KW-1185">Reference proteome</keyword>
<dbReference type="SMART" id="SM01045">
    <property type="entry name" value="BURP"/>
    <property type="match status" value="1"/>
</dbReference>
<keyword evidence="1" id="KW-0732">Signal</keyword>
<dbReference type="Pfam" id="PF03181">
    <property type="entry name" value="BURP"/>
    <property type="match status" value="1"/>
</dbReference>
<evidence type="ECO:0000256" key="1">
    <source>
        <dbReference type="SAM" id="SignalP"/>
    </source>
</evidence>
<feature type="chain" id="PRO_5042931775" evidence="1">
    <location>
        <begin position="22"/>
        <end position="407"/>
    </location>
</feature>
<accession>A0AAP0BDM7</accession>